<comment type="caution">
    <text evidence="4">The sequence shown here is derived from an EMBL/GenBank/DDBJ whole genome shotgun (WGS) entry which is preliminary data.</text>
</comment>
<name>A0A1Y2C4N2_9FUNG</name>
<dbReference type="EMBL" id="MCGO01000030">
    <property type="protein sequence ID" value="ORY41988.1"/>
    <property type="molecule type" value="Genomic_DNA"/>
</dbReference>
<dbReference type="OrthoDB" id="2151797at2759"/>
<dbReference type="Proteomes" id="UP000193642">
    <property type="component" value="Unassembled WGS sequence"/>
</dbReference>
<reference evidence="4 5" key="1">
    <citation type="submission" date="2016-07" db="EMBL/GenBank/DDBJ databases">
        <title>Pervasive Adenine N6-methylation of Active Genes in Fungi.</title>
        <authorList>
            <consortium name="DOE Joint Genome Institute"/>
            <person name="Mondo S.J."/>
            <person name="Dannebaum R.O."/>
            <person name="Kuo R.C."/>
            <person name="Labutti K."/>
            <person name="Haridas S."/>
            <person name="Kuo A."/>
            <person name="Salamov A."/>
            <person name="Ahrendt S.R."/>
            <person name="Lipzen A."/>
            <person name="Sullivan W."/>
            <person name="Andreopoulos W.B."/>
            <person name="Clum A."/>
            <person name="Lindquist E."/>
            <person name="Daum C."/>
            <person name="Ramamoorthy G.K."/>
            <person name="Gryganskyi A."/>
            <person name="Culley D."/>
            <person name="Magnuson J.K."/>
            <person name="James T.Y."/>
            <person name="O'Malley M.A."/>
            <person name="Stajich J.E."/>
            <person name="Spatafora J.W."/>
            <person name="Visel A."/>
            <person name="Grigoriev I.V."/>
        </authorList>
    </citation>
    <scope>NUCLEOTIDE SEQUENCE [LARGE SCALE GENOMIC DNA]</scope>
    <source>
        <strain evidence="4 5">JEL800</strain>
    </source>
</reference>
<proteinExistence type="predicted"/>
<feature type="non-terminal residue" evidence="4">
    <location>
        <position position="1"/>
    </location>
</feature>
<evidence type="ECO:0000256" key="3">
    <source>
        <dbReference type="PROSITE-ProRule" id="PRU00023"/>
    </source>
</evidence>
<dbReference type="Gene3D" id="1.25.40.20">
    <property type="entry name" value="Ankyrin repeat-containing domain"/>
    <property type="match status" value="1"/>
</dbReference>
<dbReference type="Pfam" id="PF12796">
    <property type="entry name" value="Ank_2"/>
    <property type="match status" value="1"/>
</dbReference>
<dbReference type="InterPro" id="IPR036770">
    <property type="entry name" value="Ankyrin_rpt-contain_sf"/>
</dbReference>
<keyword evidence="5" id="KW-1185">Reference proteome</keyword>
<dbReference type="PROSITE" id="PS50297">
    <property type="entry name" value="ANK_REP_REGION"/>
    <property type="match status" value="2"/>
</dbReference>
<sequence>GNLGLAKIVVTEMRVGVDVVVENDSPTALGLASYNGHTDIVKLLLKSGANPKSIGNDSDKAYCPLNLATQGGHSDIMKLLLESGADPDQ</sequence>
<dbReference type="SMART" id="SM00248">
    <property type="entry name" value="ANK"/>
    <property type="match status" value="2"/>
</dbReference>
<dbReference type="STRING" id="329046.A0A1Y2C4N2"/>
<evidence type="ECO:0000313" key="4">
    <source>
        <dbReference type="EMBL" id="ORY41988.1"/>
    </source>
</evidence>
<dbReference type="SUPFAM" id="SSF48403">
    <property type="entry name" value="Ankyrin repeat"/>
    <property type="match status" value="1"/>
</dbReference>
<protein>
    <submittedName>
        <fullName evidence="4">Uncharacterized protein</fullName>
    </submittedName>
</protein>
<feature type="repeat" description="ANK" evidence="3">
    <location>
        <begin position="24"/>
        <end position="56"/>
    </location>
</feature>
<gene>
    <name evidence="4" type="ORF">BCR33DRAFT_648645</name>
</gene>
<evidence type="ECO:0000313" key="5">
    <source>
        <dbReference type="Proteomes" id="UP000193642"/>
    </source>
</evidence>
<keyword evidence="1" id="KW-0677">Repeat</keyword>
<evidence type="ECO:0000256" key="1">
    <source>
        <dbReference type="ARBA" id="ARBA00022737"/>
    </source>
</evidence>
<feature type="repeat" description="ANK" evidence="3">
    <location>
        <begin position="60"/>
        <end position="89"/>
    </location>
</feature>
<dbReference type="AlphaFoldDB" id="A0A1Y2C4N2"/>
<organism evidence="4 5">
    <name type="scientific">Rhizoclosmatium globosum</name>
    <dbReference type="NCBI Taxonomy" id="329046"/>
    <lineage>
        <taxon>Eukaryota</taxon>
        <taxon>Fungi</taxon>
        <taxon>Fungi incertae sedis</taxon>
        <taxon>Chytridiomycota</taxon>
        <taxon>Chytridiomycota incertae sedis</taxon>
        <taxon>Chytridiomycetes</taxon>
        <taxon>Chytridiales</taxon>
        <taxon>Chytriomycetaceae</taxon>
        <taxon>Rhizoclosmatium</taxon>
    </lineage>
</organism>
<accession>A0A1Y2C4N2</accession>
<dbReference type="PANTHER" id="PTHR24171">
    <property type="entry name" value="ANKYRIN REPEAT DOMAIN-CONTAINING PROTEIN 39-RELATED"/>
    <property type="match status" value="1"/>
</dbReference>
<feature type="non-terminal residue" evidence="4">
    <location>
        <position position="89"/>
    </location>
</feature>
<keyword evidence="2 3" id="KW-0040">ANK repeat</keyword>
<evidence type="ECO:0000256" key="2">
    <source>
        <dbReference type="ARBA" id="ARBA00023043"/>
    </source>
</evidence>
<dbReference type="InterPro" id="IPR002110">
    <property type="entry name" value="Ankyrin_rpt"/>
</dbReference>
<dbReference type="PROSITE" id="PS50088">
    <property type="entry name" value="ANK_REPEAT"/>
    <property type="match status" value="2"/>
</dbReference>